<keyword evidence="2" id="KW-1185">Reference proteome</keyword>
<evidence type="ECO:0000313" key="2">
    <source>
        <dbReference type="Proteomes" id="UP000630353"/>
    </source>
</evidence>
<organism evidence="1 2">
    <name type="scientific">Thalassobaculum fulvum</name>
    <dbReference type="NCBI Taxonomy" id="1633335"/>
    <lineage>
        <taxon>Bacteria</taxon>
        <taxon>Pseudomonadati</taxon>
        <taxon>Pseudomonadota</taxon>
        <taxon>Alphaproteobacteria</taxon>
        <taxon>Rhodospirillales</taxon>
        <taxon>Thalassobaculaceae</taxon>
        <taxon>Thalassobaculum</taxon>
    </lineage>
</organism>
<comment type="caution">
    <text evidence="1">The sequence shown here is derived from an EMBL/GenBank/DDBJ whole genome shotgun (WGS) entry which is preliminary data.</text>
</comment>
<dbReference type="RefSeq" id="WP_189987573.1">
    <property type="nucleotide sequence ID" value="NZ_BMZS01000002.1"/>
</dbReference>
<accession>A0A919CMU2</accession>
<reference evidence="1" key="2">
    <citation type="submission" date="2020-09" db="EMBL/GenBank/DDBJ databases">
        <authorList>
            <person name="Sun Q."/>
            <person name="Kim S."/>
        </authorList>
    </citation>
    <scope>NUCLEOTIDE SEQUENCE</scope>
    <source>
        <strain evidence="1">KCTC 42651</strain>
    </source>
</reference>
<dbReference type="AlphaFoldDB" id="A0A919CMU2"/>
<dbReference type="Gene3D" id="3.20.20.450">
    <property type="entry name" value="EAL domain"/>
    <property type="match status" value="1"/>
</dbReference>
<evidence type="ECO:0008006" key="3">
    <source>
        <dbReference type="Google" id="ProtNLM"/>
    </source>
</evidence>
<name>A0A919CMU2_9PROT</name>
<dbReference type="Proteomes" id="UP000630353">
    <property type="component" value="Unassembled WGS sequence"/>
</dbReference>
<gene>
    <name evidence="1" type="ORF">GCM10017083_07220</name>
</gene>
<dbReference type="SUPFAM" id="SSF141868">
    <property type="entry name" value="EAL domain-like"/>
    <property type="match status" value="1"/>
</dbReference>
<reference evidence="1" key="1">
    <citation type="journal article" date="2014" name="Int. J. Syst. Evol. Microbiol.">
        <title>Complete genome sequence of Corynebacterium casei LMG S-19264T (=DSM 44701T), isolated from a smear-ripened cheese.</title>
        <authorList>
            <consortium name="US DOE Joint Genome Institute (JGI-PGF)"/>
            <person name="Walter F."/>
            <person name="Albersmeier A."/>
            <person name="Kalinowski J."/>
            <person name="Ruckert C."/>
        </authorList>
    </citation>
    <scope>NUCLEOTIDE SEQUENCE</scope>
    <source>
        <strain evidence="1">KCTC 42651</strain>
    </source>
</reference>
<dbReference type="EMBL" id="BMZS01000002">
    <property type="protein sequence ID" value="GHD42320.1"/>
    <property type="molecule type" value="Genomic_DNA"/>
</dbReference>
<proteinExistence type="predicted"/>
<dbReference type="InterPro" id="IPR035919">
    <property type="entry name" value="EAL_sf"/>
</dbReference>
<sequence>MDLSDSDKRRLRDALSVKSSLNGNLMTFVGLEEVKARYPEMWEHHRERIVATSRTILRQFTDPVADIVLPVGEANFVVLFTRLGRDEAMLRAAAIKAEILRRFIGDEALADLAVETQAIDLDSGSVTKGVLGDLLAMASAGVPSAAGTQAAGDEAAVAVRDGRERPSNRHRIDRAPVAEIGADATVSVDDLEARFGFRLDDLEFAFQPLLYAKRGVFSIFECRAVRYSATRDILSGYGVLPRDASGDQVVALDQMTLMRARHGLVDMAVRKRVAVVAVPVSFETMTSRASASEYLEALQRIPSDLRNYLVMDVRRCPPGVPEGRLAEIVSPLKRVARAVFVNVTSAQQSLSVIKNAGAFGAGIALSARDAGDMANPTLLGRFCSMAHKLGLQAYVLDVDTPVQATRCRKAGFDYLAGRALAELSDYVGPVTEMSLA</sequence>
<protein>
    <recommendedName>
        <fullName evidence="3">EAL domain-containing protein</fullName>
    </recommendedName>
</protein>
<evidence type="ECO:0000313" key="1">
    <source>
        <dbReference type="EMBL" id="GHD42320.1"/>
    </source>
</evidence>